<feature type="transmembrane region" description="Helical" evidence="5">
    <location>
        <begin position="221"/>
        <end position="248"/>
    </location>
</feature>
<organism evidence="7 8">
    <name type="scientific">Elysia marginata</name>
    <dbReference type="NCBI Taxonomy" id="1093978"/>
    <lineage>
        <taxon>Eukaryota</taxon>
        <taxon>Metazoa</taxon>
        <taxon>Spiralia</taxon>
        <taxon>Lophotrochozoa</taxon>
        <taxon>Mollusca</taxon>
        <taxon>Gastropoda</taxon>
        <taxon>Heterobranchia</taxon>
        <taxon>Euthyneura</taxon>
        <taxon>Panpulmonata</taxon>
        <taxon>Sacoglossa</taxon>
        <taxon>Placobranchoidea</taxon>
        <taxon>Plakobranchidae</taxon>
        <taxon>Elysia</taxon>
    </lineage>
</organism>
<feature type="domain" description="G-protein coupled receptors family 1 profile" evidence="6">
    <location>
        <begin position="60"/>
        <end position="332"/>
    </location>
</feature>
<keyword evidence="2 5" id="KW-0812">Transmembrane</keyword>
<gene>
    <name evidence="7" type="ORF">ElyMa_006016700</name>
</gene>
<dbReference type="Pfam" id="PF00001">
    <property type="entry name" value="7tm_1"/>
    <property type="match status" value="1"/>
</dbReference>
<evidence type="ECO:0000259" key="6">
    <source>
        <dbReference type="PROSITE" id="PS50262"/>
    </source>
</evidence>
<keyword evidence="8" id="KW-1185">Reference proteome</keyword>
<dbReference type="GO" id="GO:0016020">
    <property type="term" value="C:membrane"/>
    <property type="evidence" value="ECO:0007669"/>
    <property type="project" value="UniProtKB-SubCell"/>
</dbReference>
<comment type="subcellular location">
    <subcellularLocation>
        <location evidence="1">Membrane</location>
    </subcellularLocation>
</comment>
<evidence type="ECO:0000256" key="2">
    <source>
        <dbReference type="ARBA" id="ARBA00022692"/>
    </source>
</evidence>
<evidence type="ECO:0000313" key="8">
    <source>
        <dbReference type="Proteomes" id="UP000762676"/>
    </source>
</evidence>
<feature type="transmembrane region" description="Helical" evidence="5">
    <location>
        <begin position="269"/>
        <end position="299"/>
    </location>
</feature>
<sequence>MEMGDDVTSPGRPSLYVTAELTINHTTEGLPTTKPLMSASVYTILVASQSATFLIAAIIGTVSNILVILTYKKLGFSDSINISYVALAVSDMGAVITRAWGAMCIVFVLLNAQLPFNPDDVAITTAFWYGQGFEKTTGCITAYISLERCFCVMFPLRVRTIVTRTKTLTIIASFFVLVFGVSTLSHVAHQYTWNFIPARNRTILGLESVKTPLYYTMRQVLFVYFGPLLYVPTLLTVWLCTIILAVYLKRSRQKFKGQINQARDKETHAAKVVIAIASAFLVFTTPSVVLNLALIFVPGFDTRSVYARTALVLYGCIGLLSVFNSGTNLFIYIYTGSKFRETLRKILSA</sequence>
<evidence type="ECO:0000256" key="5">
    <source>
        <dbReference type="SAM" id="Phobius"/>
    </source>
</evidence>
<dbReference type="PANTHER" id="PTHR46641">
    <property type="entry name" value="FMRFAMIDE RECEPTOR-RELATED"/>
    <property type="match status" value="1"/>
</dbReference>
<feature type="transmembrane region" description="Helical" evidence="5">
    <location>
        <begin position="311"/>
        <end position="335"/>
    </location>
</feature>
<accession>A0AAV4GH05</accession>
<keyword evidence="7" id="KW-0675">Receptor</keyword>
<dbReference type="InterPro" id="IPR052954">
    <property type="entry name" value="GPCR-Ligand_Int"/>
</dbReference>
<dbReference type="PANTHER" id="PTHR46641:SF2">
    <property type="entry name" value="FMRFAMIDE RECEPTOR"/>
    <property type="match status" value="1"/>
</dbReference>
<dbReference type="SUPFAM" id="SSF81321">
    <property type="entry name" value="Family A G protein-coupled receptor-like"/>
    <property type="match status" value="1"/>
</dbReference>
<feature type="transmembrane region" description="Helical" evidence="5">
    <location>
        <begin position="168"/>
        <end position="188"/>
    </location>
</feature>
<dbReference type="EMBL" id="BMAT01012060">
    <property type="protein sequence ID" value="GFR84997.1"/>
    <property type="molecule type" value="Genomic_DNA"/>
</dbReference>
<feature type="transmembrane region" description="Helical" evidence="5">
    <location>
        <begin position="41"/>
        <end position="71"/>
    </location>
</feature>
<keyword evidence="4 5" id="KW-0472">Membrane</keyword>
<dbReference type="Gene3D" id="1.20.1070.10">
    <property type="entry name" value="Rhodopsin 7-helix transmembrane proteins"/>
    <property type="match status" value="1"/>
</dbReference>
<dbReference type="AlphaFoldDB" id="A0AAV4GH05"/>
<dbReference type="CDD" id="cd00637">
    <property type="entry name" value="7tm_classA_rhodopsin-like"/>
    <property type="match status" value="1"/>
</dbReference>
<evidence type="ECO:0000256" key="3">
    <source>
        <dbReference type="ARBA" id="ARBA00022989"/>
    </source>
</evidence>
<comment type="caution">
    <text evidence="7">The sequence shown here is derived from an EMBL/GenBank/DDBJ whole genome shotgun (WGS) entry which is preliminary data.</text>
</comment>
<evidence type="ECO:0000256" key="1">
    <source>
        <dbReference type="ARBA" id="ARBA00004370"/>
    </source>
</evidence>
<proteinExistence type="predicted"/>
<dbReference type="PRINTS" id="PR00237">
    <property type="entry name" value="GPCRRHODOPSN"/>
</dbReference>
<dbReference type="PROSITE" id="PS50262">
    <property type="entry name" value="G_PROTEIN_RECEP_F1_2"/>
    <property type="match status" value="1"/>
</dbReference>
<evidence type="ECO:0000256" key="4">
    <source>
        <dbReference type="ARBA" id="ARBA00023136"/>
    </source>
</evidence>
<evidence type="ECO:0000313" key="7">
    <source>
        <dbReference type="EMBL" id="GFR84997.1"/>
    </source>
</evidence>
<protein>
    <submittedName>
        <fullName evidence="7">Chemosensory receptor A</fullName>
    </submittedName>
</protein>
<dbReference type="Proteomes" id="UP000762676">
    <property type="component" value="Unassembled WGS sequence"/>
</dbReference>
<reference evidence="7 8" key="1">
    <citation type="journal article" date="2021" name="Elife">
        <title>Chloroplast acquisition without the gene transfer in kleptoplastic sea slugs, Plakobranchus ocellatus.</title>
        <authorList>
            <person name="Maeda T."/>
            <person name="Takahashi S."/>
            <person name="Yoshida T."/>
            <person name="Shimamura S."/>
            <person name="Takaki Y."/>
            <person name="Nagai Y."/>
            <person name="Toyoda A."/>
            <person name="Suzuki Y."/>
            <person name="Arimoto A."/>
            <person name="Ishii H."/>
            <person name="Satoh N."/>
            <person name="Nishiyama T."/>
            <person name="Hasebe M."/>
            <person name="Maruyama T."/>
            <person name="Minagawa J."/>
            <person name="Obokata J."/>
            <person name="Shigenobu S."/>
        </authorList>
    </citation>
    <scope>NUCLEOTIDE SEQUENCE [LARGE SCALE GENOMIC DNA]</scope>
</reference>
<feature type="transmembrane region" description="Helical" evidence="5">
    <location>
        <begin position="83"/>
        <end position="110"/>
    </location>
</feature>
<keyword evidence="3 5" id="KW-1133">Transmembrane helix</keyword>
<name>A0AAV4GH05_9GAST</name>
<dbReference type="GO" id="GO:0004930">
    <property type="term" value="F:G protein-coupled receptor activity"/>
    <property type="evidence" value="ECO:0007669"/>
    <property type="project" value="InterPro"/>
</dbReference>
<dbReference type="InterPro" id="IPR000276">
    <property type="entry name" value="GPCR_Rhodpsn"/>
</dbReference>
<dbReference type="InterPro" id="IPR017452">
    <property type="entry name" value="GPCR_Rhodpsn_7TM"/>
</dbReference>